<dbReference type="PANTHER" id="PTHR45947:SF3">
    <property type="entry name" value="SULFOQUINOVOSYL TRANSFERASE SQD2"/>
    <property type="match status" value="1"/>
</dbReference>
<organism evidence="3 4">
    <name type="scientific">Perspicuibacillus lycopersici</name>
    <dbReference type="NCBI Taxonomy" id="1325689"/>
    <lineage>
        <taxon>Bacteria</taxon>
        <taxon>Bacillati</taxon>
        <taxon>Bacillota</taxon>
        <taxon>Bacilli</taxon>
        <taxon>Bacillales</taxon>
        <taxon>Bacillaceae</taxon>
        <taxon>Perspicuibacillus</taxon>
    </lineage>
</organism>
<dbReference type="RefSeq" id="WP_263073392.1">
    <property type="nucleotide sequence ID" value="NZ_JAOUSF010000003.1"/>
</dbReference>
<dbReference type="SUPFAM" id="SSF53756">
    <property type="entry name" value="UDP-Glycosyltransferase/glycogen phosphorylase"/>
    <property type="match status" value="1"/>
</dbReference>
<feature type="domain" description="Glycosyltransferase subfamily 4-like N-terminal" evidence="2">
    <location>
        <begin position="14"/>
        <end position="178"/>
    </location>
</feature>
<name>A0AAE3LN12_9BACI</name>
<dbReference type="InterPro" id="IPR001296">
    <property type="entry name" value="Glyco_trans_1"/>
</dbReference>
<dbReference type="InterPro" id="IPR050194">
    <property type="entry name" value="Glycosyltransferase_grp1"/>
</dbReference>
<protein>
    <submittedName>
        <fullName evidence="3">Glycosyltransferase family 1 protein</fullName>
    </submittedName>
</protein>
<keyword evidence="4" id="KW-1185">Reference proteome</keyword>
<dbReference type="AlphaFoldDB" id="A0AAE3LN12"/>
<reference evidence="3" key="1">
    <citation type="submission" date="2022-10" db="EMBL/GenBank/DDBJ databases">
        <title>Description of Fervidibacillus gen. nov. in the family Fervidibacillaceae fam. nov. with two species, Fervidibacillus albus sp. nov., and Fervidibacillus halotolerans sp. nov., isolated from tidal flat sediments.</title>
        <authorList>
            <person name="Kwon K.K."/>
            <person name="Yang S.-H."/>
        </authorList>
    </citation>
    <scope>NUCLEOTIDE SEQUENCE</scope>
    <source>
        <strain evidence="3">JCM 19140</strain>
    </source>
</reference>
<dbReference type="InterPro" id="IPR028098">
    <property type="entry name" value="Glyco_trans_4-like_N"/>
</dbReference>
<evidence type="ECO:0000313" key="3">
    <source>
        <dbReference type="EMBL" id="MCU9614155.1"/>
    </source>
</evidence>
<feature type="domain" description="Glycosyl transferase family 1" evidence="1">
    <location>
        <begin position="187"/>
        <end position="349"/>
    </location>
</feature>
<dbReference type="Proteomes" id="UP001209318">
    <property type="component" value="Unassembled WGS sequence"/>
</dbReference>
<dbReference type="Pfam" id="PF13439">
    <property type="entry name" value="Glyco_transf_4"/>
    <property type="match status" value="1"/>
</dbReference>
<gene>
    <name evidence="3" type="ORF">OEV98_11345</name>
</gene>
<sequence>MKIAIFTDTFAPDVNGVAVTLKHYTQYLDSKGIEYIVFAPDNKKENNFDSQIRRFASLPFYLYPECRLALPNMFKVKAELQRFKPDIIHIVTPFNIGYCGLRYAKKHNIPLVGSYHTNFDKYLEYYNLQFLKPFVWKYMKWFHKSFRKIFVPSNDTIAQLKKKGFMNLQIWPGGVDCELFHPNYDPEQLRKKYSIKEKFILSFVGRLAPEKDIDTLMKISSQLPDKIKSQVHWLIVGDGPSKEEMMKNAPANMTFTGFLNGAELAQVYSGSDIFVFPSPTETFGNVVIESLASGTPVIGANSGGVKNLIKQSITGTLCEPKAVQQFIDAIILLIENHSLRNQWSLNAREFALSQSWDAIFDQLLLDYQEALDQIEQLKNWAS</sequence>
<comment type="caution">
    <text evidence="3">The sequence shown here is derived from an EMBL/GenBank/DDBJ whole genome shotgun (WGS) entry which is preliminary data.</text>
</comment>
<dbReference type="Gene3D" id="3.40.50.2000">
    <property type="entry name" value="Glycogen Phosphorylase B"/>
    <property type="match status" value="2"/>
</dbReference>
<proteinExistence type="predicted"/>
<evidence type="ECO:0000313" key="4">
    <source>
        <dbReference type="Proteomes" id="UP001209318"/>
    </source>
</evidence>
<dbReference type="Pfam" id="PF00534">
    <property type="entry name" value="Glycos_transf_1"/>
    <property type="match status" value="1"/>
</dbReference>
<dbReference type="EMBL" id="JAOUSF010000003">
    <property type="protein sequence ID" value="MCU9614155.1"/>
    <property type="molecule type" value="Genomic_DNA"/>
</dbReference>
<dbReference type="PANTHER" id="PTHR45947">
    <property type="entry name" value="SULFOQUINOVOSYL TRANSFERASE SQD2"/>
    <property type="match status" value="1"/>
</dbReference>
<accession>A0AAE3LN12</accession>
<evidence type="ECO:0000259" key="1">
    <source>
        <dbReference type="Pfam" id="PF00534"/>
    </source>
</evidence>
<dbReference type="GO" id="GO:0016758">
    <property type="term" value="F:hexosyltransferase activity"/>
    <property type="evidence" value="ECO:0007669"/>
    <property type="project" value="TreeGrafter"/>
</dbReference>
<evidence type="ECO:0000259" key="2">
    <source>
        <dbReference type="Pfam" id="PF13439"/>
    </source>
</evidence>
<dbReference type="CDD" id="cd03814">
    <property type="entry name" value="GT4-like"/>
    <property type="match status" value="1"/>
</dbReference>